<feature type="compositionally biased region" description="Polar residues" evidence="1">
    <location>
        <begin position="33"/>
        <end position="49"/>
    </location>
</feature>
<gene>
    <name evidence="2" type="ORF">CALCODRAFT_503588</name>
</gene>
<sequence>PAAPIVPPPIPSDANPLPKLKPAHTSAPKAPKTPNTATASKSAVGSTRTPASRAKTPSSRPPPSSASASAARVKASTLTPSSSGSASKARPASRARTTASPSPIPAHSRTSTAGSAGTTVTTPRSSALSAPTASSLAKARPPASKSPTMNTIVTGAGGSPAVRRLSMNTDKDTPTKSSTGAARGAPPSAGRGLTRGTPTRGRGAAVSAPKRAVGAPPSTGEKMRQVPGANPPPNQPGGDEATSETVAARELELINAHVPPLRTGTDGLGEPEPGVGAEVEGKGAKLRLAEIMPGDELAVVPPAGGEEQEEMGEEMEEARAREESHPEFESELEFQQEEELVDGERSMSQPDRSPLPSKAVLDSVQLDGIDSVDAEGVARPNVAEQARVHALHDGDEGVGAIPDEEDEEED</sequence>
<feature type="region of interest" description="Disordered" evidence="1">
    <location>
        <begin position="295"/>
        <end position="359"/>
    </location>
</feature>
<feature type="compositionally biased region" description="Acidic residues" evidence="1">
    <location>
        <begin position="329"/>
        <end position="341"/>
    </location>
</feature>
<dbReference type="STRING" id="1353952.A0A165CTQ5"/>
<dbReference type="InParanoid" id="A0A165CTQ5"/>
<name>A0A165CTQ5_9BASI</name>
<feature type="region of interest" description="Disordered" evidence="1">
    <location>
        <begin position="1"/>
        <end position="278"/>
    </location>
</feature>
<evidence type="ECO:0000313" key="2">
    <source>
        <dbReference type="EMBL" id="KZT51382.1"/>
    </source>
</evidence>
<dbReference type="OrthoDB" id="3271236at2759"/>
<dbReference type="AlphaFoldDB" id="A0A165CTQ5"/>
<feature type="compositionally biased region" description="Low complexity" evidence="1">
    <location>
        <begin position="180"/>
        <end position="205"/>
    </location>
</feature>
<reference evidence="2 3" key="1">
    <citation type="journal article" date="2016" name="Mol. Biol. Evol.">
        <title>Comparative Genomics of Early-Diverging Mushroom-Forming Fungi Provides Insights into the Origins of Lignocellulose Decay Capabilities.</title>
        <authorList>
            <person name="Nagy L.G."/>
            <person name="Riley R."/>
            <person name="Tritt A."/>
            <person name="Adam C."/>
            <person name="Daum C."/>
            <person name="Floudas D."/>
            <person name="Sun H."/>
            <person name="Yadav J.S."/>
            <person name="Pangilinan J."/>
            <person name="Larsson K.H."/>
            <person name="Matsuura K."/>
            <person name="Barry K."/>
            <person name="Labutti K."/>
            <person name="Kuo R."/>
            <person name="Ohm R.A."/>
            <person name="Bhattacharya S.S."/>
            <person name="Shirouzu T."/>
            <person name="Yoshinaga Y."/>
            <person name="Martin F.M."/>
            <person name="Grigoriev I.V."/>
            <person name="Hibbett D.S."/>
        </authorList>
    </citation>
    <scope>NUCLEOTIDE SEQUENCE [LARGE SCALE GENOMIC DNA]</scope>
    <source>
        <strain evidence="2 3">HHB12733</strain>
    </source>
</reference>
<evidence type="ECO:0000256" key="1">
    <source>
        <dbReference type="SAM" id="MobiDB-lite"/>
    </source>
</evidence>
<proteinExistence type="predicted"/>
<accession>A0A165CTQ5</accession>
<feature type="compositionally biased region" description="Acidic residues" evidence="1">
    <location>
        <begin position="306"/>
        <end position="316"/>
    </location>
</feature>
<feature type="compositionally biased region" description="Pro residues" evidence="1">
    <location>
        <begin position="1"/>
        <end position="11"/>
    </location>
</feature>
<dbReference type="Proteomes" id="UP000076842">
    <property type="component" value="Unassembled WGS sequence"/>
</dbReference>
<feature type="compositionally biased region" description="Low complexity" evidence="1">
    <location>
        <begin position="65"/>
        <end position="101"/>
    </location>
</feature>
<evidence type="ECO:0000313" key="3">
    <source>
        <dbReference type="Proteomes" id="UP000076842"/>
    </source>
</evidence>
<dbReference type="EMBL" id="KV424110">
    <property type="protein sequence ID" value="KZT51382.1"/>
    <property type="molecule type" value="Genomic_DNA"/>
</dbReference>
<organism evidence="2 3">
    <name type="scientific">Calocera cornea HHB12733</name>
    <dbReference type="NCBI Taxonomy" id="1353952"/>
    <lineage>
        <taxon>Eukaryota</taxon>
        <taxon>Fungi</taxon>
        <taxon>Dikarya</taxon>
        <taxon>Basidiomycota</taxon>
        <taxon>Agaricomycotina</taxon>
        <taxon>Dacrymycetes</taxon>
        <taxon>Dacrymycetales</taxon>
        <taxon>Dacrymycetaceae</taxon>
        <taxon>Calocera</taxon>
    </lineage>
</organism>
<keyword evidence="3" id="KW-1185">Reference proteome</keyword>
<protein>
    <submittedName>
        <fullName evidence="2">Uncharacterized protein</fullName>
    </submittedName>
</protein>
<feature type="region of interest" description="Disordered" evidence="1">
    <location>
        <begin position="389"/>
        <end position="410"/>
    </location>
</feature>
<feature type="compositionally biased region" description="Low complexity" evidence="1">
    <location>
        <begin position="110"/>
        <end position="139"/>
    </location>
</feature>
<feature type="non-terminal residue" evidence="2">
    <location>
        <position position="1"/>
    </location>
</feature>
<feature type="compositionally biased region" description="Basic and acidic residues" evidence="1">
    <location>
        <begin position="317"/>
        <end position="328"/>
    </location>
</feature>